<dbReference type="AlphaFoldDB" id="A0A811NH56"/>
<evidence type="ECO:0000256" key="1">
    <source>
        <dbReference type="ARBA" id="ARBA00007637"/>
    </source>
</evidence>
<protein>
    <recommendedName>
        <fullName evidence="3">NAD-dependent epimerase/dehydratase domain-containing protein</fullName>
    </recommendedName>
</protein>
<feature type="transmembrane region" description="Helical" evidence="2">
    <location>
        <begin position="12"/>
        <end position="30"/>
    </location>
</feature>
<organism evidence="4 5">
    <name type="scientific">Miscanthus lutarioriparius</name>
    <dbReference type="NCBI Taxonomy" id="422564"/>
    <lineage>
        <taxon>Eukaryota</taxon>
        <taxon>Viridiplantae</taxon>
        <taxon>Streptophyta</taxon>
        <taxon>Embryophyta</taxon>
        <taxon>Tracheophyta</taxon>
        <taxon>Spermatophyta</taxon>
        <taxon>Magnoliopsida</taxon>
        <taxon>Liliopsida</taxon>
        <taxon>Poales</taxon>
        <taxon>Poaceae</taxon>
        <taxon>PACMAD clade</taxon>
        <taxon>Panicoideae</taxon>
        <taxon>Andropogonodae</taxon>
        <taxon>Andropogoneae</taxon>
        <taxon>Saccharinae</taxon>
        <taxon>Miscanthus</taxon>
    </lineage>
</organism>
<evidence type="ECO:0000256" key="2">
    <source>
        <dbReference type="SAM" id="Phobius"/>
    </source>
</evidence>
<proteinExistence type="inferred from homology"/>
<keyword evidence="2" id="KW-0472">Membrane</keyword>
<accession>A0A811NH56</accession>
<reference evidence="4" key="1">
    <citation type="submission" date="2020-10" db="EMBL/GenBank/DDBJ databases">
        <authorList>
            <person name="Han B."/>
            <person name="Lu T."/>
            <person name="Zhao Q."/>
            <person name="Huang X."/>
            <person name="Zhao Y."/>
        </authorList>
    </citation>
    <scope>NUCLEOTIDE SEQUENCE</scope>
</reference>
<dbReference type="OrthoDB" id="1644188at2759"/>
<dbReference type="InterPro" id="IPR001509">
    <property type="entry name" value="Epimerase_deHydtase"/>
</dbReference>
<gene>
    <name evidence="4" type="ORF">NCGR_LOCUS14953</name>
</gene>
<comment type="similarity">
    <text evidence="1">Belongs to the NAD(P)-dependent epimerase/dehydratase family.</text>
</comment>
<dbReference type="Proteomes" id="UP000604825">
    <property type="component" value="Unassembled WGS sequence"/>
</dbReference>
<dbReference type="PANTHER" id="PTHR43725">
    <property type="entry name" value="UDP-GLUCOSE 4-EPIMERASE"/>
    <property type="match status" value="1"/>
</dbReference>
<evidence type="ECO:0000313" key="4">
    <source>
        <dbReference type="EMBL" id="CAD6221726.1"/>
    </source>
</evidence>
<keyword evidence="2" id="KW-1133">Transmembrane helix</keyword>
<feature type="domain" description="NAD-dependent epimerase/dehydratase" evidence="3">
    <location>
        <begin position="52"/>
        <end position="132"/>
    </location>
</feature>
<dbReference type="SUPFAM" id="SSF51735">
    <property type="entry name" value="NAD(P)-binding Rossmann-fold domains"/>
    <property type="match status" value="1"/>
</dbReference>
<dbReference type="GO" id="GO:0016757">
    <property type="term" value="F:glycosyltransferase activity"/>
    <property type="evidence" value="ECO:0007669"/>
    <property type="project" value="UniProtKB-KW"/>
</dbReference>
<dbReference type="EMBL" id="CAJGYO010000003">
    <property type="protein sequence ID" value="CAD6221726.1"/>
    <property type="molecule type" value="Genomic_DNA"/>
</dbReference>
<feature type="transmembrane region" description="Helical" evidence="2">
    <location>
        <begin position="50"/>
        <end position="70"/>
    </location>
</feature>
<evidence type="ECO:0000313" key="5">
    <source>
        <dbReference type="Proteomes" id="UP000604825"/>
    </source>
</evidence>
<keyword evidence="2" id="KW-0812">Transmembrane</keyword>
<dbReference type="InterPro" id="IPR036291">
    <property type="entry name" value="NAD(P)-bd_dom_sf"/>
</dbReference>
<sequence length="211" mass="23231">MEYFDARWKPHNVGKIIAALVLTTLCIFVLKQSHGFGGNSVFSRHEPGVTHVLVIGGAGYIGSHAALRLLKDNYRVTIVDNLSRGNMGAVKVNKIFAENAFDLVMHFAAIAYVGESTLEHLRVVEVEPLVIVVYILDQVCALENKMVLRLKKQGLDCLYNMLMKKSAAIMLSGKKPVQAAVTLVGFEDVLENYEKSIQNAIADQLSCLLSL</sequence>
<comment type="caution">
    <text evidence="4">The sequence shown here is derived from an EMBL/GenBank/DDBJ whole genome shotgun (WGS) entry which is preliminary data.</text>
</comment>
<dbReference type="Pfam" id="PF01370">
    <property type="entry name" value="Epimerase"/>
    <property type="match status" value="1"/>
</dbReference>
<dbReference type="Gene3D" id="3.40.50.720">
    <property type="entry name" value="NAD(P)-binding Rossmann-like Domain"/>
    <property type="match status" value="1"/>
</dbReference>
<keyword evidence="5" id="KW-1185">Reference proteome</keyword>
<name>A0A811NH56_9POAL</name>
<evidence type="ECO:0000259" key="3">
    <source>
        <dbReference type="Pfam" id="PF01370"/>
    </source>
</evidence>
<dbReference type="PANTHER" id="PTHR43725:SF53">
    <property type="entry name" value="UDP-ARABINOSE 4-EPIMERASE 1"/>
    <property type="match status" value="1"/>
</dbReference>